<accession>A0AAD1ZNS8</accession>
<keyword evidence="3" id="KW-1185">Reference proteome</keyword>
<dbReference type="EMBL" id="OU503047">
    <property type="protein sequence ID" value="CAI9773093.1"/>
    <property type="molecule type" value="Genomic_DNA"/>
</dbReference>
<protein>
    <submittedName>
        <fullName evidence="2">Uncharacterized protein</fullName>
    </submittedName>
</protein>
<reference evidence="2" key="1">
    <citation type="submission" date="2023-05" db="EMBL/GenBank/DDBJ databases">
        <authorList>
            <person name="Huff M."/>
        </authorList>
    </citation>
    <scope>NUCLEOTIDE SEQUENCE</scope>
</reference>
<dbReference type="AlphaFoldDB" id="A0AAD1ZNS8"/>
<evidence type="ECO:0000256" key="1">
    <source>
        <dbReference type="SAM" id="MobiDB-lite"/>
    </source>
</evidence>
<organism evidence="2 3">
    <name type="scientific">Fraxinus pennsylvanica</name>
    <dbReference type="NCBI Taxonomy" id="56036"/>
    <lineage>
        <taxon>Eukaryota</taxon>
        <taxon>Viridiplantae</taxon>
        <taxon>Streptophyta</taxon>
        <taxon>Embryophyta</taxon>
        <taxon>Tracheophyta</taxon>
        <taxon>Spermatophyta</taxon>
        <taxon>Magnoliopsida</taxon>
        <taxon>eudicotyledons</taxon>
        <taxon>Gunneridae</taxon>
        <taxon>Pentapetalae</taxon>
        <taxon>asterids</taxon>
        <taxon>lamiids</taxon>
        <taxon>Lamiales</taxon>
        <taxon>Oleaceae</taxon>
        <taxon>Oleeae</taxon>
        <taxon>Fraxinus</taxon>
    </lineage>
</organism>
<dbReference type="Proteomes" id="UP000834106">
    <property type="component" value="Chromosome 12"/>
</dbReference>
<feature type="region of interest" description="Disordered" evidence="1">
    <location>
        <begin position="1"/>
        <end position="64"/>
    </location>
</feature>
<dbReference type="PANTHER" id="PTHR36749">
    <property type="entry name" value="F7O18.3 PROTEIN"/>
    <property type="match status" value="1"/>
</dbReference>
<evidence type="ECO:0000313" key="3">
    <source>
        <dbReference type="Proteomes" id="UP000834106"/>
    </source>
</evidence>
<feature type="compositionally biased region" description="Low complexity" evidence="1">
    <location>
        <begin position="14"/>
        <end position="27"/>
    </location>
</feature>
<gene>
    <name evidence="2" type="ORF">FPE_LOCUS20523</name>
</gene>
<sequence>MADDLFRDLPPPSVSNSEQNAQSSNNNKIRFSGTQESVPISPPPAPSLKRALKRPKPPPESQLQVVSLPCEAAVPEKCLRFKTMTDASEKQVIDAVQNIASHIKNPSKFNKASKLDIQLVHTGSIKHATADNFFAILEAAMLSLTTCN</sequence>
<dbReference type="PANTHER" id="PTHR36749:SF1">
    <property type="entry name" value="F7O18.3 PROTEIN"/>
    <property type="match status" value="1"/>
</dbReference>
<proteinExistence type="predicted"/>
<evidence type="ECO:0000313" key="2">
    <source>
        <dbReference type="EMBL" id="CAI9773093.1"/>
    </source>
</evidence>
<name>A0AAD1ZNS8_9LAMI</name>
<feature type="compositionally biased region" description="Polar residues" evidence="1">
    <location>
        <begin position="28"/>
        <end position="38"/>
    </location>
</feature>